<keyword evidence="4" id="KW-0813">Transport</keyword>
<accession>A0A2K3QFG9</accession>
<evidence type="ECO:0000256" key="9">
    <source>
        <dbReference type="ARBA" id="ARBA00023136"/>
    </source>
</evidence>
<comment type="caution">
    <text evidence="12">The sequence shown here is derived from an EMBL/GenBank/DDBJ whole genome shotgun (WGS) entry which is preliminary data.</text>
</comment>
<keyword evidence="13" id="KW-1185">Reference proteome</keyword>
<name>A0A2K3QFG9_9HYPO</name>
<dbReference type="STRING" id="45235.A0A2K3QFG9"/>
<dbReference type="GO" id="GO:0005789">
    <property type="term" value="C:endoplasmic reticulum membrane"/>
    <property type="evidence" value="ECO:0007669"/>
    <property type="project" value="UniProtKB-SubCell"/>
</dbReference>
<evidence type="ECO:0000256" key="2">
    <source>
        <dbReference type="ARBA" id="ARBA00009274"/>
    </source>
</evidence>
<dbReference type="Pfam" id="PF12271">
    <property type="entry name" value="Chs7"/>
    <property type="match status" value="1"/>
</dbReference>
<keyword evidence="5 11" id="KW-0812">Transmembrane</keyword>
<comment type="similarity">
    <text evidence="2">Belongs to the CHS7 family.</text>
</comment>
<evidence type="ECO:0000256" key="3">
    <source>
        <dbReference type="ARBA" id="ARBA00018354"/>
    </source>
</evidence>
<proteinExistence type="inferred from homology"/>
<evidence type="ECO:0000256" key="4">
    <source>
        <dbReference type="ARBA" id="ARBA00022448"/>
    </source>
</evidence>
<gene>
    <name evidence="12" type="ORF">TCAP_03809</name>
</gene>
<dbReference type="PANTHER" id="PTHR35329">
    <property type="entry name" value="CHITIN SYNTHASE EXPORT CHAPERONE"/>
    <property type="match status" value="1"/>
</dbReference>
<keyword evidence="10" id="KW-0961">Cell wall biogenesis/degradation</keyword>
<dbReference type="GO" id="GO:0006457">
    <property type="term" value="P:protein folding"/>
    <property type="evidence" value="ECO:0007669"/>
    <property type="project" value="TreeGrafter"/>
</dbReference>
<dbReference type="AlphaFoldDB" id="A0A2K3QFG9"/>
<dbReference type="PANTHER" id="PTHR35329:SF2">
    <property type="entry name" value="CHITIN SYNTHASE EXPORT CHAPERONE"/>
    <property type="match status" value="1"/>
</dbReference>
<keyword evidence="9 11" id="KW-0472">Membrane</keyword>
<reference evidence="12 13" key="1">
    <citation type="submission" date="2017-08" db="EMBL/GenBank/DDBJ databases">
        <title>Harnessing the power of phylogenomics to disentangle the directionality and signatures of interkingdom host jumping in the parasitic fungal genus Tolypocladium.</title>
        <authorList>
            <person name="Quandt C.A."/>
            <person name="Patterson W."/>
            <person name="Spatafora J.W."/>
        </authorList>
    </citation>
    <scope>NUCLEOTIDE SEQUENCE [LARGE SCALE GENOMIC DNA]</scope>
    <source>
        <strain evidence="12 13">CBS 113982</strain>
    </source>
</reference>
<dbReference type="Proteomes" id="UP000236621">
    <property type="component" value="Unassembled WGS sequence"/>
</dbReference>
<dbReference type="OrthoDB" id="2189463at2759"/>
<feature type="transmembrane region" description="Helical" evidence="11">
    <location>
        <begin position="185"/>
        <end position="211"/>
    </location>
</feature>
<comment type="subcellular location">
    <subcellularLocation>
        <location evidence="1">Endoplasmic reticulum membrane</location>
        <topology evidence="1">Multi-pass membrane protein</topology>
    </subcellularLocation>
</comment>
<dbReference type="GO" id="GO:0071555">
    <property type="term" value="P:cell wall organization"/>
    <property type="evidence" value="ECO:0007669"/>
    <property type="project" value="UniProtKB-KW"/>
</dbReference>
<evidence type="ECO:0000256" key="6">
    <source>
        <dbReference type="ARBA" id="ARBA00022824"/>
    </source>
</evidence>
<evidence type="ECO:0000256" key="10">
    <source>
        <dbReference type="ARBA" id="ARBA00023316"/>
    </source>
</evidence>
<evidence type="ECO:0000313" key="12">
    <source>
        <dbReference type="EMBL" id="PNY26265.1"/>
    </source>
</evidence>
<keyword evidence="6" id="KW-0256">Endoplasmic reticulum</keyword>
<evidence type="ECO:0000256" key="11">
    <source>
        <dbReference type="SAM" id="Phobius"/>
    </source>
</evidence>
<dbReference type="GO" id="GO:0015031">
    <property type="term" value="P:protein transport"/>
    <property type="evidence" value="ECO:0007669"/>
    <property type="project" value="UniProtKB-KW"/>
</dbReference>
<keyword evidence="8 11" id="KW-1133">Transmembrane helix</keyword>
<feature type="transmembrane region" description="Helical" evidence="11">
    <location>
        <begin position="49"/>
        <end position="73"/>
    </location>
</feature>
<feature type="transmembrane region" description="Helical" evidence="11">
    <location>
        <begin position="223"/>
        <end position="242"/>
    </location>
</feature>
<sequence length="334" mass="36996">MSGFGDFTSICENAPLPLCANVGPVLPASGRVGIEPDCFARNIELANTIIFEGAASAMHIIALVMTVVMILHVRSKFTAVGRKEILTFFYIYMLTTFISLVVDAGVVPPGSGPYPYFVSIQNGLSSALLTCLLINGFVGFQLYEDGTPLSVWLLRICSLVAFAISFLVSLATFKNWAGLGTTNTVGLFVVLYLLNAIQLFIYVGMQILLVTRTLRDRWPLGDIAFGIFFFVVGQVILYAFSSKICTSVSHYLDGLFFATVGNLLAVMMVYKYWDSITREDLEFSVGTRMNNWEVKELLPEEERRATVYTDDPYGHSSAYDMPFSSTAQRYSAKY</sequence>
<evidence type="ECO:0000256" key="5">
    <source>
        <dbReference type="ARBA" id="ARBA00022692"/>
    </source>
</evidence>
<feature type="transmembrane region" description="Helical" evidence="11">
    <location>
        <begin position="114"/>
        <end position="140"/>
    </location>
</feature>
<evidence type="ECO:0000256" key="1">
    <source>
        <dbReference type="ARBA" id="ARBA00004477"/>
    </source>
</evidence>
<evidence type="ECO:0000313" key="13">
    <source>
        <dbReference type="Proteomes" id="UP000236621"/>
    </source>
</evidence>
<organism evidence="12 13">
    <name type="scientific">Tolypocladium capitatum</name>
    <dbReference type="NCBI Taxonomy" id="45235"/>
    <lineage>
        <taxon>Eukaryota</taxon>
        <taxon>Fungi</taxon>
        <taxon>Dikarya</taxon>
        <taxon>Ascomycota</taxon>
        <taxon>Pezizomycotina</taxon>
        <taxon>Sordariomycetes</taxon>
        <taxon>Hypocreomycetidae</taxon>
        <taxon>Hypocreales</taxon>
        <taxon>Ophiocordycipitaceae</taxon>
        <taxon>Tolypocladium</taxon>
    </lineage>
</organism>
<protein>
    <recommendedName>
        <fullName evidence="3">Chitin synthase export chaperone</fullName>
    </recommendedName>
</protein>
<feature type="transmembrane region" description="Helical" evidence="11">
    <location>
        <begin position="152"/>
        <end position="173"/>
    </location>
</feature>
<dbReference type="InterPro" id="IPR022057">
    <property type="entry name" value="Chs7"/>
</dbReference>
<keyword evidence="7" id="KW-0653">Protein transport</keyword>
<dbReference type="GO" id="GO:0051082">
    <property type="term" value="F:unfolded protein binding"/>
    <property type="evidence" value="ECO:0007669"/>
    <property type="project" value="TreeGrafter"/>
</dbReference>
<feature type="transmembrane region" description="Helical" evidence="11">
    <location>
        <begin position="85"/>
        <end position="102"/>
    </location>
</feature>
<evidence type="ECO:0000256" key="8">
    <source>
        <dbReference type="ARBA" id="ARBA00022989"/>
    </source>
</evidence>
<feature type="transmembrane region" description="Helical" evidence="11">
    <location>
        <begin position="254"/>
        <end position="273"/>
    </location>
</feature>
<evidence type="ECO:0000256" key="7">
    <source>
        <dbReference type="ARBA" id="ARBA00022927"/>
    </source>
</evidence>
<dbReference type="EMBL" id="NRSZ01000576">
    <property type="protein sequence ID" value="PNY26265.1"/>
    <property type="molecule type" value="Genomic_DNA"/>
</dbReference>